<sequence>MTNMPRSPEDDAGKSPDQKLNDTFVAQLRNAVDAAQSGLLTYESLRNVSEVIGGEYGDRVIFELVQNAHDAHVEGDAGAVLLKLVIDGPKEADLFVANMGKGFSWENVNAIRNVGVSSKSVGEGIGNKGLGFRSVETLTEDPHIYSQPVAKPSDAFDGFCFRFARRDEIQAQTEQIADVEIAERVAQVLPRYLAAVPVSSQSNKIRQFAKDGFATVVHLPLRSENAVSVAREQANALADIEVPLLLFLDRLSSVTIEIHEAGLVKRRTLTRRVLDRPKPAETSPVGYEIVSIGPGTRRYLIARRMVDRTRLLQSVEASIAKEPQLARWRDWQGEPRVAVAVSLSGSDVEGGRTYNFLPMASEVPSPIRGHVDAPFYASIDRRRANFDLPLNAFLLDELAETAIRAAAELKPISKEIGRNPIFDLAAWSPEDVTRLHRASLRAGFDWRDRDVVPTAGSMDSWTTFRAAYIWQEQGYKLLRVRRLVKAGVEDVADPSLDSQRLDRLHRLMSAENLRSVPDERELSDWIERVAKSLQEDGSALRTWATLYEECRKALPTVSALRNLASKSIFMTRDRGLLEAMTSVGQAPVFVRDATGSRDKDRAPLPPRPWPASSRS</sequence>
<dbReference type="Proteomes" id="UP001162881">
    <property type="component" value="Unassembled WGS sequence"/>
</dbReference>
<evidence type="ECO:0008006" key="4">
    <source>
        <dbReference type="Google" id="ProtNLM"/>
    </source>
</evidence>
<evidence type="ECO:0000256" key="1">
    <source>
        <dbReference type="SAM" id="MobiDB-lite"/>
    </source>
</evidence>
<dbReference type="InterPro" id="IPR036890">
    <property type="entry name" value="HATPase_C_sf"/>
</dbReference>
<comment type="caution">
    <text evidence="2">The sequence shown here is derived from an EMBL/GenBank/DDBJ whole genome shotgun (WGS) entry which is preliminary data.</text>
</comment>
<name>A0ABT0BAU2_9SPHN</name>
<evidence type="ECO:0000313" key="3">
    <source>
        <dbReference type="Proteomes" id="UP001162881"/>
    </source>
</evidence>
<dbReference type="SUPFAM" id="SSF55874">
    <property type="entry name" value="ATPase domain of HSP90 chaperone/DNA topoisomerase II/histidine kinase"/>
    <property type="match status" value="1"/>
</dbReference>
<feature type="region of interest" description="Disordered" evidence="1">
    <location>
        <begin position="590"/>
        <end position="615"/>
    </location>
</feature>
<dbReference type="NCBIfam" id="NF047352">
    <property type="entry name" value="P_loop_sacsin"/>
    <property type="match status" value="1"/>
</dbReference>
<dbReference type="InterPro" id="IPR052957">
    <property type="entry name" value="Auxin_embryo_med"/>
</dbReference>
<dbReference type="EMBL" id="JALHLF010000012">
    <property type="protein sequence ID" value="MCJ2182179.1"/>
    <property type="molecule type" value="Genomic_DNA"/>
</dbReference>
<dbReference type="Gene3D" id="3.30.565.10">
    <property type="entry name" value="Histidine kinase-like ATPase, C-terminal domain"/>
    <property type="match status" value="1"/>
</dbReference>
<dbReference type="PANTHER" id="PTHR32387">
    <property type="entry name" value="WU:FJ29H11"/>
    <property type="match status" value="1"/>
</dbReference>
<evidence type="ECO:0000313" key="2">
    <source>
        <dbReference type="EMBL" id="MCJ2182179.1"/>
    </source>
</evidence>
<proteinExistence type="predicted"/>
<protein>
    <recommendedName>
        <fullName evidence="4">ATP-binding protein</fullName>
    </recommendedName>
</protein>
<organism evidence="2 3">
    <name type="scientific">Novosphingobium organovorum</name>
    <dbReference type="NCBI Taxonomy" id="2930092"/>
    <lineage>
        <taxon>Bacteria</taxon>
        <taxon>Pseudomonadati</taxon>
        <taxon>Pseudomonadota</taxon>
        <taxon>Alphaproteobacteria</taxon>
        <taxon>Sphingomonadales</taxon>
        <taxon>Sphingomonadaceae</taxon>
        <taxon>Novosphingobium</taxon>
    </lineage>
</organism>
<accession>A0ABT0BAU2</accession>
<keyword evidence="3" id="KW-1185">Reference proteome</keyword>
<dbReference type="PANTHER" id="PTHR32387:SF0">
    <property type="entry name" value="PROTEIN NO VEIN"/>
    <property type="match status" value="1"/>
</dbReference>
<reference evidence="2" key="1">
    <citation type="submission" date="2022-03" db="EMBL/GenBank/DDBJ databases">
        <title>Identification of a novel bacterium isolated from mangrove sediments.</title>
        <authorList>
            <person name="Pan X."/>
        </authorList>
    </citation>
    <scope>NUCLEOTIDE SEQUENCE</scope>
    <source>
        <strain evidence="2">B1949</strain>
    </source>
</reference>
<gene>
    <name evidence="2" type="ORF">MTR62_05630</name>
</gene>